<dbReference type="InterPro" id="IPR023393">
    <property type="entry name" value="START-like_dom_sf"/>
</dbReference>
<comment type="caution">
    <text evidence="2">The sequence shown here is derived from an EMBL/GenBank/DDBJ whole genome shotgun (WGS) entry which is preliminary data.</text>
</comment>
<dbReference type="SUPFAM" id="SSF48371">
    <property type="entry name" value="ARM repeat"/>
    <property type="match status" value="1"/>
</dbReference>
<protein>
    <submittedName>
        <fullName evidence="2">Putative phosphatidylinositol transfer protein</fullName>
    </submittedName>
</protein>
<dbReference type="InterPro" id="IPR055261">
    <property type="entry name" value="PI_transfer_N"/>
</dbReference>
<dbReference type="EMBL" id="SNRW01010267">
    <property type="protein sequence ID" value="KAA6376807.1"/>
    <property type="molecule type" value="Genomic_DNA"/>
</dbReference>
<sequence>MAACNAAPNATASSWCEPFDKDVVKGIYTLKRLHVSQRAPAIIRAILPKDALILEEEAWNAFPYLKTIYKNLWLKDKFTLTIESQHIVGISKEDNPLKLTESELKIRQIDIVDIAEPKKKSKTYNCNEDPTMFHSDKTNRGPLKLGWVQSAQSDNVPVTTAHKVAKMEFKVFGFQTVVEKYGVNVCRFWRLITDPYIDLFFQLTTPSSNEITLELFNKHPYPSLIRLLDHQDIEIVNDAICSISNILILGSNTTSSKSAHPHFQSFIECNGINLIYKMYQRTDLMKHSKNIAAECIGDLFKNKEIPDQEMKRKIISHLKLQLNDPQFERRKDARIILKGLSLNSINRTEIEKDGFRIPEEEQEQYLEQDEEDN</sequence>
<dbReference type="AlphaFoldDB" id="A0A5J4V2G4"/>
<reference evidence="2 3" key="1">
    <citation type="submission" date="2019-03" db="EMBL/GenBank/DDBJ databases">
        <title>Single cell metagenomics reveals metabolic interactions within the superorganism composed of flagellate Streblomastix strix and complex community of Bacteroidetes bacteria on its surface.</title>
        <authorList>
            <person name="Treitli S.C."/>
            <person name="Kolisko M."/>
            <person name="Husnik F."/>
            <person name="Keeling P."/>
            <person name="Hampl V."/>
        </authorList>
    </citation>
    <scope>NUCLEOTIDE SEQUENCE [LARGE SCALE GENOMIC DNA]</scope>
    <source>
        <strain evidence="2">ST1C</strain>
    </source>
</reference>
<dbReference type="OrthoDB" id="18453at2759"/>
<evidence type="ECO:0000259" key="1">
    <source>
        <dbReference type="Pfam" id="PF02121"/>
    </source>
</evidence>
<gene>
    <name evidence="2" type="ORF">EZS28_027667</name>
</gene>
<accession>A0A5J4V2G4</accession>
<dbReference type="Gene3D" id="3.30.530.20">
    <property type="match status" value="1"/>
</dbReference>
<organism evidence="2 3">
    <name type="scientific">Streblomastix strix</name>
    <dbReference type="NCBI Taxonomy" id="222440"/>
    <lineage>
        <taxon>Eukaryota</taxon>
        <taxon>Metamonada</taxon>
        <taxon>Preaxostyla</taxon>
        <taxon>Oxymonadida</taxon>
        <taxon>Streblomastigidae</taxon>
        <taxon>Streblomastix</taxon>
    </lineage>
</organism>
<dbReference type="SUPFAM" id="SSF55961">
    <property type="entry name" value="Bet v1-like"/>
    <property type="match status" value="1"/>
</dbReference>
<feature type="domain" description="Phosphatidylinositol transfer protein N-terminal" evidence="1">
    <location>
        <begin position="20"/>
        <end position="185"/>
    </location>
</feature>
<dbReference type="Gene3D" id="1.25.10.10">
    <property type="entry name" value="Leucine-rich Repeat Variant"/>
    <property type="match status" value="1"/>
</dbReference>
<dbReference type="PANTHER" id="PTHR10658">
    <property type="entry name" value="PHOSPHATIDYLINOSITOL TRANSFER PROTEIN"/>
    <property type="match status" value="1"/>
</dbReference>
<proteinExistence type="predicted"/>
<evidence type="ECO:0000313" key="3">
    <source>
        <dbReference type="Proteomes" id="UP000324800"/>
    </source>
</evidence>
<dbReference type="Pfam" id="PF02121">
    <property type="entry name" value="IP_trans"/>
    <property type="match status" value="1"/>
</dbReference>
<dbReference type="PANTHER" id="PTHR10658:SF11">
    <property type="entry name" value="VIBRATOR, ISOFORM B"/>
    <property type="match status" value="1"/>
</dbReference>
<dbReference type="InterPro" id="IPR016024">
    <property type="entry name" value="ARM-type_fold"/>
</dbReference>
<dbReference type="Proteomes" id="UP000324800">
    <property type="component" value="Unassembled WGS sequence"/>
</dbReference>
<dbReference type="InterPro" id="IPR011989">
    <property type="entry name" value="ARM-like"/>
</dbReference>
<name>A0A5J4V2G4_9EUKA</name>
<evidence type="ECO:0000313" key="2">
    <source>
        <dbReference type="EMBL" id="KAA6376807.1"/>
    </source>
</evidence>
<dbReference type="GO" id="GO:0005548">
    <property type="term" value="F:phospholipid transporter activity"/>
    <property type="evidence" value="ECO:0007669"/>
    <property type="project" value="InterPro"/>
</dbReference>
<dbReference type="InterPro" id="IPR001666">
    <property type="entry name" value="PI_transfer"/>
</dbReference>